<organism evidence="1 2">
    <name type="scientific">Spiromyces aspiralis</name>
    <dbReference type="NCBI Taxonomy" id="68401"/>
    <lineage>
        <taxon>Eukaryota</taxon>
        <taxon>Fungi</taxon>
        <taxon>Fungi incertae sedis</taxon>
        <taxon>Zoopagomycota</taxon>
        <taxon>Kickxellomycotina</taxon>
        <taxon>Kickxellomycetes</taxon>
        <taxon>Kickxellales</taxon>
        <taxon>Kickxellaceae</taxon>
        <taxon>Spiromyces</taxon>
    </lineage>
</organism>
<protein>
    <submittedName>
        <fullName evidence="1">ATP-dependent RNA helicase mtr4</fullName>
        <ecNumber evidence="1">3.6.4.13</ecNumber>
    </submittedName>
</protein>
<keyword evidence="1" id="KW-0547">Nucleotide-binding</keyword>
<dbReference type="EMBL" id="JAMZIH010009494">
    <property type="protein sequence ID" value="KAJ1670047.1"/>
    <property type="molecule type" value="Genomic_DNA"/>
</dbReference>
<dbReference type="Proteomes" id="UP001145114">
    <property type="component" value="Unassembled WGS sequence"/>
</dbReference>
<evidence type="ECO:0000313" key="1">
    <source>
        <dbReference type="EMBL" id="KAJ1670047.1"/>
    </source>
</evidence>
<name>A0ACC1H8E0_9FUNG</name>
<accession>A0ACC1H8E0</accession>
<reference evidence="1" key="1">
    <citation type="submission" date="2022-06" db="EMBL/GenBank/DDBJ databases">
        <title>Phylogenomic reconstructions and comparative analyses of Kickxellomycotina fungi.</title>
        <authorList>
            <person name="Reynolds N.K."/>
            <person name="Stajich J.E."/>
            <person name="Barry K."/>
            <person name="Grigoriev I.V."/>
            <person name="Crous P."/>
            <person name="Smith M.E."/>
        </authorList>
    </citation>
    <scope>NUCLEOTIDE SEQUENCE</scope>
    <source>
        <strain evidence="1">RSA 2271</strain>
    </source>
</reference>
<keyword evidence="1" id="KW-0378">Hydrolase</keyword>
<keyword evidence="1" id="KW-0067">ATP-binding</keyword>
<feature type="non-terminal residue" evidence="1">
    <location>
        <position position="232"/>
    </location>
</feature>
<sequence>NGQLVLSHSVRHQVSIPAGYDYVPLSQHKWPENPARVYPFQLDPFQRDSIACIQREESVLVAAHTSAGKTVVAEYAIAQSLRNKQRVIYTSPIKALSNQKYREFLEEFGDVGLMTGDITINPGASCLVMTTEILRSMLYHGSEVMREVAWVVFDEIHYMRDKERGVVWEETIILLPHKVHHVFLSATIPNAMEFAEWITAIHGQPCHIVYTDFRPTPLQHYLFPSGGDGIYL</sequence>
<gene>
    <name evidence="1" type="primary">MTR4_3</name>
    <name evidence="1" type="ORF">EV182_008453</name>
</gene>
<comment type="caution">
    <text evidence="1">The sequence shown here is derived from an EMBL/GenBank/DDBJ whole genome shotgun (WGS) entry which is preliminary data.</text>
</comment>
<proteinExistence type="predicted"/>
<evidence type="ECO:0000313" key="2">
    <source>
        <dbReference type="Proteomes" id="UP001145114"/>
    </source>
</evidence>
<dbReference type="EC" id="3.6.4.13" evidence="1"/>
<feature type="non-terminal residue" evidence="1">
    <location>
        <position position="1"/>
    </location>
</feature>
<keyword evidence="1" id="KW-0347">Helicase</keyword>
<keyword evidence="2" id="KW-1185">Reference proteome</keyword>